<comment type="caution">
    <text evidence="3">The sequence shown here is derived from an EMBL/GenBank/DDBJ whole genome shotgun (WGS) entry which is preliminary data.</text>
</comment>
<feature type="domain" description="Glycosyl transferase family 1" evidence="2">
    <location>
        <begin position="198"/>
        <end position="360"/>
    </location>
</feature>
<protein>
    <submittedName>
        <fullName evidence="3">Glycosyltransferase</fullName>
    </submittedName>
</protein>
<gene>
    <name evidence="3" type="ORF">IAB70_05230</name>
</gene>
<accession>A0A9D1M195</accession>
<sequence length="380" mass="44884">MKKIIFGITSLTLGGAERVLVDLANRLCKFYDITIFTIYARGELEKELSPDIKRISLYPFSFQELSNFQRKLQMPLQILLGKKHLYKKYIKKDYDIEIAFLEGPVTRLFSIKNKNTRKIAWIHNDVSLVFGKGIKAKIKKKIDRNIYSKYETLVFVSKDNREHFEKIYPELRNSSLERIHKRVIYNYLDDEVVRKKTEDQIDITFDQTYINFVTVARLVEQKGIDRLIDVHTKLIRNGKKHRFYVIGDGPLREKLEEKIKKNKVEDSFFLLGKRENPYPYIKKADYFCLLSQFEGYPMVLLEAKLLNKKILITDTAAREVVQNYEKATIVENSEKGIYNGLQKIINQNKNKRKREKEEIKKNEENEKNLKKVITLLEGNL</sequence>
<reference evidence="3" key="2">
    <citation type="journal article" date="2021" name="PeerJ">
        <title>Extensive microbial diversity within the chicken gut microbiome revealed by metagenomics and culture.</title>
        <authorList>
            <person name="Gilroy R."/>
            <person name="Ravi A."/>
            <person name="Getino M."/>
            <person name="Pursley I."/>
            <person name="Horton D.L."/>
            <person name="Alikhan N.F."/>
            <person name="Baker D."/>
            <person name="Gharbi K."/>
            <person name="Hall N."/>
            <person name="Watson M."/>
            <person name="Adriaenssens E.M."/>
            <person name="Foster-Nyarko E."/>
            <person name="Jarju S."/>
            <person name="Secka A."/>
            <person name="Antonio M."/>
            <person name="Oren A."/>
            <person name="Chaudhuri R.R."/>
            <person name="La Ragione R."/>
            <person name="Hildebrand F."/>
            <person name="Pallen M.J."/>
        </authorList>
    </citation>
    <scope>NUCLEOTIDE SEQUENCE</scope>
    <source>
        <strain evidence="3">CHK195-15760</strain>
    </source>
</reference>
<dbReference type="SUPFAM" id="SSF53756">
    <property type="entry name" value="UDP-Glycosyltransferase/glycogen phosphorylase"/>
    <property type="match status" value="1"/>
</dbReference>
<dbReference type="PANTHER" id="PTHR46401">
    <property type="entry name" value="GLYCOSYLTRANSFERASE WBBK-RELATED"/>
    <property type="match status" value="1"/>
</dbReference>
<evidence type="ECO:0000313" key="4">
    <source>
        <dbReference type="Proteomes" id="UP000824093"/>
    </source>
</evidence>
<reference evidence="3" key="1">
    <citation type="submission" date="2020-10" db="EMBL/GenBank/DDBJ databases">
        <authorList>
            <person name="Gilroy R."/>
        </authorList>
    </citation>
    <scope>NUCLEOTIDE SEQUENCE</scope>
    <source>
        <strain evidence="3">CHK195-15760</strain>
    </source>
</reference>
<evidence type="ECO:0000259" key="2">
    <source>
        <dbReference type="Pfam" id="PF00534"/>
    </source>
</evidence>
<dbReference type="Pfam" id="PF00534">
    <property type="entry name" value="Glycos_transf_1"/>
    <property type="match status" value="1"/>
</dbReference>
<evidence type="ECO:0000313" key="3">
    <source>
        <dbReference type="EMBL" id="HIU52003.1"/>
    </source>
</evidence>
<evidence type="ECO:0000256" key="1">
    <source>
        <dbReference type="SAM" id="Coils"/>
    </source>
</evidence>
<dbReference type="EMBL" id="DVNH01000039">
    <property type="protein sequence ID" value="HIU52003.1"/>
    <property type="molecule type" value="Genomic_DNA"/>
</dbReference>
<dbReference type="PANTHER" id="PTHR46401:SF8">
    <property type="entry name" value="BLL6006 PROTEIN"/>
    <property type="match status" value="1"/>
</dbReference>
<dbReference type="InterPro" id="IPR001296">
    <property type="entry name" value="Glyco_trans_1"/>
</dbReference>
<proteinExistence type="predicted"/>
<dbReference type="GO" id="GO:0016757">
    <property type="term" value="F:glycosyltransferase activity"/>
    <property type="evidence" value="ECO:0007669"/>
    <property type="project" value="InterPro"/>
</dbReference>
<dbReference type="Gene3D" id="3.40.50.2000">
    <property type="entry name" value="Glycogen Phosphorylase B"/>
    <property type="match status" value="2"/>
</dbReference>
<feature type="coiled-coil region" evidence="1">
    <location>
        <begin position="338"/>
        <end position="372"/>
    </location>
</feature>
<keyword evidence="1" id="KW-0175">Coiled coil</keyword>
<dbReference type="Proteomes" id="UP000824093">
    <property type="component" value="Unassembled WGS sequence"/>
</dbReference>
<name>A0A9D1M195_9FIRM</name>
<organism evidence="3 4">
    <name type="scientific">Candidatus Merdicola faecigallinarum</name>
    <dbReference type="NCBI Taxonomy" id="2840862"/>
    <lineage>
        <taxon>Bacteria</taxon>
        <taxon>Bacillati</taxon>
        <taxon>Bacillota</taxon>
        <taxon>Clostridia</taxon>
        <taxon>Candidatus Merdicola</taxon>
    </lineage>
</organism>
<dbReference type="AlphaFoldDB" id="A0A9D1M195"/>
<dbReference type="CDD" id="cd03811">
    <property type="entry name" value="GT4_GT28_WabH-like"/>
    <property type="match status" value="1"/>
</dbReference>